<dbReference type="KEGG" id="cheb:HH215_12950"/>
<dbReference type="EMBL" id="CP051680">
    <property type="protein sequence ID" value="QJD84001.1"/>
    <property type="molecule type" value="Genomic_DNA"/>
</dbReference>
<proteinExistence type="predicted"/>
<evidence type="ECO:0000313" key="1">
    <source>
        <dbReference type="EMBL" id="QJD84001.1"/>
    </source>
</evidence>
<dbReference type="Proteomes" id="UP000502248">
    <property type="component" value="Chromosome"/>
</dbReference>
<name>A0A7Z2VJ91_9BACL</name>
<accession>A0A7Z2VJ91</accession>
<keyword evidence="2" id="KW-1185">Reference proteome</keyword>
<dbReference type="RefSeq" id="WP_169280287.1">
    <property type="nucleotide sequence ID" value="NZ_CP051680.1"/>
</dbReference>
<organism evidence="1 2">
    <name type="scientific">Cohnella herbarum</name>
    <dbReference type="NCBI Taxonomy" id="2728023"/>
    <lineage>
        <taxon>Bacteria</taxon>
        <taxon>Bacillati</taxon>
        <taxon>Bacillota</taxon>
        <taxon>Bacilli</taxon>
        <taxon>Bacillales</taxon>
        <taxon>Paenibacillaceae</taxon>
        <taxon>Cohnella</taxon>
    </lineage>
</organism>
<gene>
    <name evidence="1" type="ORF">HH215_12950</name>
</gene>
<evidence type="ECO:0000313" key="2">
    <source>
        <dbReference type="Proteomes" id="UP000502248"/>
    </source>
</evidence>
<evidence type="ECO:0008006" key="3">
    <source>
        <dbReference type="Google" id="ProtNLM"/>
    </source>
</evidence>
<protein>
    <recommendedName>
        <fullName evidence="3">Phage tail protein</fullName>
    </recommendedName>
</protein>
<sequence length="262" mass="27721">MATPNRWAIRDAGIATFYSLSTGKPVTTLRTLKTSGLETTGETVYSRGGSGNAKLVGFSSNRESKLTLQDAVFDNKALAMLTGNNLVEGATGVVFIDTLTVASNAAALSKAPVGNLAGVYELNVDGTLGDEIALATGTATTGQYSISGKNLTFFSGDFADGKKLAAYYRVTTDASAKTLKVTSDAFGKTFKVVLDCIVRDEFTKEDYAAQITVPNAKFEDAFNVAMAATGDPAVLDLKLEVLKDPLSSDMWSLTIYDENDII</sequence>
<reference evidence="1 2" key="1">
    <citation type="submission" date="2020-04" db="EMBL/GenBank/DDBJ databases">
        <title>Genome sequencing of novel species.</title>
        <authorList>
            <person name="Heo J."/>
            <person name="Kim S.-J."/>
            <person name="Kim J.-S."/>
            <person name="Hong S.-B."/>
            <person name="Kwon S.-W."/>
        </authorList>
    </citation>
    <scope>NUCLEOTIDE SEQUENCE [LARGE SCALE GENOMIC DNA]</scope>
    <source>
        <strain evidence="1 2">MFER-1</strain>
    </source>
</reference>
<dbReference type="AlphaFoldDB" id="A0A7Z2VJ91"/>